<keyword evidence="3" id="KW-1185">Reference proteome</keyword>
<organism evidence="2 3">
    <name type="scientific">Neurospora intermedia</name>
    <dbReference type="NCBI Taxonomy" id="5142"/>
    <lineage>
        <taxon>Eukaryota</taxon>
        <taxon>Fungi</taxon>
        <taxon>Dikarya</taxon>
        <taxon>Ascomycota</taxon>
        <taxon>Pezizomycotina</taxon>
        <taxon>Sordariomycetes</taxon>
        <taxon>Sordariomycetidae</taxon>
        <taxon>Sordariales</taxon>
        <taxon>Sordariaceae</taxon>
        <taxon>Neurospora</taxon>
    </lineage>
</organism>
<dbReference type="Proteomes" id="UP001451303">
    <property type="component" value="Unassembled WGS sequence"/>
</dbReference>
<feature type="region of interest" description="Disordered" evidence="1">
    <location>
        <begin position="1"/>
        <end position="50"/>
    </location>
</feature>
<evidence type="ECO:0000313" key="3">
    <source>
        <dbReference type="Proteomes" id="UP001451303"/>
    </source>
</evidence>
<sequence length="106" mass="11594">MERYLIKKTASPSAGLKRKASDSPANSTLAPAKRPQPLRPHESRSSAVRVDLRDQEGKYVGIEYDAWKDQITASIDQARSAIRSKEGGGIKVLGVLLKVRSTSRCS</sequence>
<comment type="caution">
    <text evidence="2">The sequence shown here is derived from an EMBL/GenBank/DDBJ whole genome shotgun (WGS) entry which is preliminary data.</text>
</comment>
<accession>A0ABR3D1J4</accession>
<evidence type="ECO:0000256" key="1">
    <source>
        <dbReference type="SAM" id="MobiDB-lite"/>
    </source>
</evidence>
<gene>
    <name evidence="2" type="ORF">QR685DRAFT_537247</name>
</gene>
<feature type="compositionally biased region" description="Basic and acidic residues" evidence="1">
    <location>
        <begin position="39"/>
        <end position="50"/>
    </location>
</feature>
<dbReference type="EMBL" id="JAVLET010000015">
    <property type="protein sequence ID" value="KAL0465708.1"/>
    <property type="molecule type" value="Genomic_DNA"/>
</dbReference>
<protein>
    <submittedName>
        <fullName evidence="2">Uncharacterized protein</fullName>
    </submittedName>
</protein>
<name>A0ABR3D1J4_NEUIN</name>
<proteinExistence type="predicted"/>
<evidence type="ECO:0000313" key="2">
    <source>
        <dbReference type="EMBL" id="KAL0465708.1"/>
    </source>
</evidence>
<reference evidence="2 3" key="1">
    <citation type="submission" date="2023-09" db="EMBL/GenBank/DDBJ databases">
        <title>Multi-omics analysis of a traditional fermented food reveals byproduct-associated fungal strains for waste-to-food upcycling.</title>
        <authorList>
            <consortium name="Lawrence Berkeley National Laboratory"/>
            <person name="Rekdal V.M."/>
            <person name="Villalobos-Escobedo J.M."/>
            <person name="Rodriguez-Valeron N."/>
            <person name="Garcia M.O."/>
            <person name="Vasquez D.P."/>
            <person name="Damayanti I."/>
            <person name="Sorensen P.M."/>
            <person name="Baidoo E.E."/>
            <person name="De Carvalho A.C."/>
            <person name="Riley R."/>
            <person name="Lipzen A."/>
            <person name="He G."/>
            <person name="Yan M."/>
            <person name="Haridas S."/>
            <person name="Daum C."/>
            <person name="Yoshinaga Y."/>
            <person name="Ng V."/>
            <person name="Grigoriev I.V."/>
            <person name="Munk R."/>
            <person name="Nuraida L."/>
            <person name="Wijaya C.H."/>
            <person name="Morales P.-C."/>
            <person name="Keasling J.D."/>
        </authorList>
    </citation>
    <scope>NUCLEOTIDE SEQUENCE [LARGE SCALE GENOMIC DNA]</scope>
    <source>
        <strain evidence="2 3">FGSC 2613</strain>
    </source>
</reference>